<gene>
    <name evidence="1" type="ORF">M3P21_14390</name>
</gene>
<keyword evidence="2" id="KW-1185">Reference proteome</keyword>
<accession>A0ABT0Q4K0</accession>
<protein>
    <recommendedName>
        <fullName evidence="3">Type IV pilus biogenesis</fullName>
    </recommendedName>
</protein>
<dbReference type="RefSeq" id="WP_249710846.1">
    <property type="nucleotide sequence ID" value="NZ_JAMFMB010000018.1"/>
</dbReference>
<proteinExistence type="predicted"/>
<evidence type="ECO:0008006" key="3">
    <source>
        <dbReference type="Google" id="ProtNLM"/>
    </source>
</evidence>
<comment type="caution">
    <text evidence="1">The sequence shown here is derived from an EMBL/GenBank/DDBJ whole genome shotgun (WGS) entry which is preliminary data.</text>
</comment>
<dbReference type="Proteomes" id="UP001203880">
    <property type="component" value="Unassembled WGS sequence"/>
</dbReference>
<evidence type="ECO:0000313" key="1">
    <source>
        <dbReference type="EMBL" id="MCL6284722.1"/>
    </source>
</evidence>
<dbReference type="EMBL" id="JAMFMB010000018">
    <property type="protein sequence ID" value="MCL6284722.1"/>
    <property type="molecule type" value="Genomic_DNA"/>
</dbReference>
<organism evidence="1 2">
    <name type="scientific">Ruegeria spongiae</name>
    <dbReference type="NCBI Taxonomy" id="2942209"/>
    <lineage>
        <taxon>Bacteria</taxon>
        <taxon>Pseudomonadati</taxon>
        <taxon>Pseudomonadota</taxon>
        <taxon>Alphaproteobacteria</taxon>
        <taxon>Rhodobacterales</taxon>
        <taxon>Roseobacteraceae</taxon>
        <taxon>Ruegeria</taxon>
    </lineage>
</organism>
<reference evidence="1" key="1">
    <citation type="submission" date="2022-05" db="EMBL/GenBank/DDBJ databases">
        <authorList>
            <person name="Park J.-S."/>
        </authorList>
    </citation>
    <scope>NUCLEOTIDE SEQUENCE</scope>
    <source>
        <strain evidence="1">2012CJ41-6</strain>
    </source>
</reference>
<sequence length="81" mass="8463">MSSKDVNKAATQRGALKKSAVSLLGVFGPKDAMQALVRMPSGRVKTIKPGTRLSGGQVAAIDADGLIVQKNGQAQRMTLLQ</sequence>
<evidence type="ECO:0000313" key="2">
    <source>
        <dbReference type="Proteomes" id="UP001203880"/>
    </source>
</evidence>
<name>A0ABT0Q4K0_9RHOB</name>